<reference evidence="2 3" key="1">
    <citation type="submission" date="2017-11" db="EMBL/GenBank/DDBJ databases">
        <title>De novo assembly and phasing of dikaryotic genomes from two isolates of Puccinia coronata f. sp. avenae, the causal agent of oat crown rust.</title>
        <authorList>
            <person name="Miller M.E."/>
            <person name="Zhang Y."/>
            <person name="Omidvar V."/>
            <person name="Sperschneider J."/>
            <person name="Schwessinger B."/>
            <person name="Raley C."/>
            <person name="Palmer J.M."/>
            <person name="Garnica D."/>
            <person name="Upadhyaya N."/>
            <person name="Rathjen J."/>
            <person name="Taylor J.M."/>
            <person name="Park R.F."/>
            <person name="Dodds P.N."/>
            <person name="Hirsch C.D."/>
            <person name="Kianian S.F."/>
            <person name="Figueroa M."/>
        </authorList>
    </citation>
    <scope>NUCLEOTIDE SEQUENCE [LARGE SCALE GENOMIC DNA]</scope>
    <source>
        <strain evidence="2">12SD80</strain>
    </source>
</reference>
<evidence type="ECO:0000256" key="1">
    <source>
        <dbReference type="SAM" id="MobiDB-lite"/>
    </source>
</evidence>
<evidence type="ECO:0000313" key="3">
    <source>
        <dbReference type="Proteomes" id="UP000235392"/>
    </source>
</evidence>
<feature type="compositionally biased region" description="Polar residues" evidence="1">
    <location>
        <begin position="112"/>
        <end position="133"/>
    </location>
</feature>
<feature type="region of interest" description="Disordered" evidence="1">
    <location>
        <begin position="112"/>
        <end position="211"/>
    </location>
</feature>
<feature type="compositionally biased region" description="Low complexity" evidence="1">
    <location>
        <begin position="154"/>
        <end position="163"/>
    </location>
</feature>
<dbReference type="Proteomes" id="UP000235392">
    <property type="component" value="Unassembled WGS sequence"/>
</dbReference>
<protein>
    <submittedName>
        <fullName evidence="2">Uncharacterized protein</fullName>
    </submittedName>
</protein>
<sequence>MHAHLRNGKDLSLKNSNKPSLLPKRKGSAAPETYQLSTSSATLLLSLPKGPMNQPTPAPINQPLIPKDNSANSTLKDPILDFLEQQFPQSQLMMDMDNLFGQDRTLAQETTQAPSLDASPETSMTIESSQLTPVPTPAKQEATLSLPVPNHQGNLPNNSSPSPRENPRGPDCVFCYGPSQSVLWKPADTANTSSSLQRQDGRNRERRLGWR</sequence>
<organism evidence="2 3">
    <name type="scientific">Puccinia coronata f. sp. avenae</name>
    <dbReference type="NCBI Taxonomy" id="200324"/>
    <lineage>
        <taxon>Eukaryota</taxon>
        <taxon>Fungi</taxon>
        <taxon>Dikarya</taxon>
        <taxon>Basidiomycota</taxon>
        <taxon>Pucciniomycotina</taxon>
        <taxon>Pucciniomycetes</taxon>
        <taxon>Pucciniales</taxon>
        <taxon>Pucciniaceae</taxon>
        <taxon>Puccinia</taxon>
    </lineage>
</organism>
<gene>
    <name evidence="2" type="ORF">PCASD_11506</name>
</gene>
<feature type="compositionally biased region" description="Polar residues" evidence="1">
    <location>
        <begin position="189"/>
        <end position="198"/>
    </location>
</feature>
<feature type="compositionally biased region" description="Low complexity" evidence="1">
    <location>
        <begin position="36"/>
        <end position="47"/>
    </location>
</feature>
<evidence type="ECO:0000313" key="2">
    <source>
        <dbReference type="EMBL" id="PLW44507.1"/>
    </source>
</evidence>
<feature type="region of interest" description="Disordered" evidence="1">
    <location>
        <begin position="1"/>
        <end position="72"/>
    </location>
</feature>
<dbReference type="AlphaFoldDB" id="A0A2N5V3I9"/>
<name>A0A2N5V3I9_9BASI</name>
<proteinExistence type="predicted"/>
<comment type="caution">
    <text evidence="2">The sequence shown here is derived from an EMBL/GenBank/DDBJ whole genome shotgun (WGS) entry which is preliminary data.</text>
</comment>
<feature type="compositionally biased region" description="Low complexity" evidence="1">
    <location>
        <begin position="13"/>
        <end position="22"/>
    </location>
</feature>
<accession>A0A2N5V3I9</accession>
<feature type="compositionally biased region" description="Basic and acidic residues" evidence="1">
    <location>
        <begin position="199"/>
        <end position="211"/>
    </location>
</feature>
<dbReference type="EMBL" id="PGCI01000057">
    <property type="protein sequence ID" value="PLW44507.1"/>
    <property type="molecule type" value="Genomic_DNA"/>
</dbReference>